<comment type="caution">
    <text evidence="10">The sequence shown here is derived from an EMBL/GenBank/DDBJ whole genome shotgun (WGS) entry which is preliminary data.</text>
</comment>
<dbReference type="SUPFAM" id="SSF161098">
    <property type="entry name" value="MetI-like"/>
    <property type="match status" value="1"/>
</dbReference>
<comment type="similarity">
    <text evidence="2">Belongs to the binding-protein-dependent transport system permease family. CysTW subfamily.</text>
</comment>
<name>A0A9D1Z6Y4_9FIRM</name>
<evidence type="ECO:0000313" key="10">
    <source>
        <dbReference type="EMBL" id="HIY77587.1"/>
    </source>
</evidence>
<dbReference type="PANTHER" id="PTHR42929:SF1">
    <property type="entry name" value="INNER MEMBRANE ABC TRANSPORTER PERMEASE PROTEIN YDCU-RELATED"/>
    <property type="match status" value="1"/>
</dbReference>
<evidence type="ECO:0000256" key="4">
    <source>
        <dbReference type="ARBA" id="ARBA00022475"/>
    </source>
</evidence>
<feature type="transmembrane region" description="Helical" evidence="8">
    <location>
        <begin position="98"/>
        <end position="118"/>
    </location>
</feature>
<evidence type="ECO:0000256" key="8">
    <source>
        <dbReference type="RuleBase" id="RU363032"/>
    </source>
</evidence>
<dbReference type="GO" id="GO:0055085">
    <property type="term" value="P:transmembrane transport"/>
    <property type="evidence" value="ECO:0007669"/>
    <property type="project" value="InterPro"/>
</dbReference>
<evidence type="ECO:0000256" key="7">
    <source>
        <dbReference type="ARBA" id="ARBA00023136"/>
    </source>
</evidence>
<dbReference type="PANTHER" id="PTHR42929">
    <property type="entry name" value="INNER MEMBRANE ABC TRANSPORTER PERMEASE PROTEIN YDCU-RELATED-RELATED"/>
    <property type="match status" value="1"/>
</dbReference>
<comment type="subcellular location">
    <subcellularLocation>
        <location evidence="1 8">Cell membrane</location>
        <topology evidence="1 8">Multi-pass membrane protein</topology>
    </subcellularLocation>
</comment>
<evidence type="ECO:0000313" key="11">
    <source>
        <dbReference type="Proteomes" id="UP000824135"/>
    </source>
</evidence>
<dbReference type="GO" id="GO:0005886">
    <property type="term" value="C:plasma membrane"/>
    <property type="evidence" value="ECO:0007669"/>
    <property type="project" value="UniProtKB-SubCell"/>
</dbReference>
<proteinExistence type="inferred from homology"/>
<reference evidence="10" key="1">
    <citation type="journal article" date="2021" name="PeerJ">
        <title>Extensive microbial diversity within the chicken gut microbiome revealed by metagenomics and culture.</title>
        <authorList>
            <person name="Gilroy R."/>
            <person name="Ravi A."/>
            <person name="Getino M."/>
            <person name="Pursley I."/>
            <person name="Horton D.L."/>
            <person name="Alikhan N.F."/>
            <person name="Baker D."/>
            <person name="Gharbi K."/>
            <person name="Hall N."/>
            <person name="Watson M."/>
            <person name="Adriaenssens E.M."/>
            <person name="Foster-Nyarko E."/>
            <person name="Jarju S."/>
            <person name="Secka A."/>
            <person name="Antonio M."/>
            <person name="Oren A."/>
            <person name="Chaudhuri R.R."/>
            <person name="La Ragione R."/>
            <person name="Hildebrand F."/>
            <person name="Pallen M.J."/>
        </authorList>
    </citation>
    <scope>NUCLEOTIDE SEQUENCE</scope>
    <source>
        <strain evidence="10">CHK199-9574</strain>
    </source>
</reference>
<organism evidence="10 11">
    <name type="scientific">Candidatus Borkfalkia excrementavium</name>
    <dbReference type="NCBI Taxonomy" id="2838505"/>
    <lineage>
        <taxon>Bacteria</taxon>
        <taxon>Bacillati</taxon>
        <taxon>Bacillota</taxon>
        <taxon>Clostridia</taxon>
        <taxon>Christensenellales</taxon>
        <taxon>Christensenellaceae</taxon>
        <taxon>Candidatus Borkfalkia</taxon>
    </lineage>
</organism>
<dbReference type="EMBL" id="DXCO01000007">
    <property type="protein sequence ID" value="HIY77587.1"/>
    <property type="molecule type" value="Genomic_DNA"/>
</dbReference>
<evidence type="ECO:0000256" key="5">
    <source>
        <dbReference type="ARBA" id="ARBA00022692"/>
    </source>
</evidence>
<evidence type="ECO:0000256" key="2">
    <source>
        <dbReference type="ARBA" id="ARBA00007069"/>
    </source>
</evidence>
<dbReference type="Gene3D" id="1.10.3720.10">
    <property type="entry name" value="MetI-like"/>
    <property type="match status" value="1"/>
</dbReference>
<dbReference type="CDD" id="cd06261">
    <property type="entry name" value="TM_PBP2"/>
    <property type="match status" value="1"/>
</dbReference>
<dbReference type="Proteomes" id="UP000824135">
    <property type="component" value="Unassembled WGS sequence"/>
</dbReference>
<dbReference type="PROSITE" id="PS50928">
    <property type="entry name" value="ABC_TM1"/>
    <property type="match status" value="1"/>
</dbReference>
<evidence type="ECO:0000256" key="6">
    <source>
        <dbReference type="ARBA" id="ARBA00022989"/>
    </source>
</evidence>
<evidence type="ECO:0000256" key="1">
    <source>
        <dbReference type="ARBA" id="ARBA00004651"/>
    </source>
</evidence>
<keyword evidence="7 8" id="KW-0472">Membrane</keyword>
<feature type="transmembrane region" description="Helical" evidence="8">
    <location>
        <begin position="64"/>
        <end position="86"/>
    </location>
</feature>
<dbReference type="Pfam" id="PF00528">
    <property type="entry name" value="BPD_transp_1"/>
    <property type="match status" value="1"/>
</dbReference>
<feature type="transmembrane region" description="Helical" evidence="8">
    <location>
        <begin position="178"/>
        <end position="200"/>
    </location>
</feature>
<dbReference type="InterPro" id="IPR000515">
    <property type="entry name" value="MetI-like"/>
</dbReference>
<evidence type="ECO:0000259" key="9">
    <source>
        <dbReference type="PROSITE" id="PS50928"/>
    </source>
</evidence>
<dbReference type="AlphaFoldDB" id="A0A9D1Z6Y4"/>
<sequence length="271" mass="30671">MTKLHFSRKQLCIPYALFLVLFVVLPMLLILFYAFTGEGENGNLVFTFGNFIDFFTSAAKLGTLLMSVTIAIISTAICLLIAYPLAYILARSHWKRKYVLLMLFIMPMWINFVLRITALRELLDLVGLLGTENYLNTIIGMVYDFLPFMILPLYTTLEKLDNSYMEAAADLGGNKLTVFTKITFPLSMPGVISGITMVFMPSMTNYVVSDTLSNFNITIFGKLIDEYFTTFDNWHMGSMISIILLLIIFITMICTGGFKDSKTDARGTNLW</sequence>
<keyword evidence="5 8" id="KW-0812">Transmembrane</keyword>
<evidence type="ECO:0000256" key="3">
    <source>
        <dbReference type="ARBA" id="ARBA00022448"/>
    </source>
</evidence>
<reference evidence="10" key="2">
    <citation type="submission" date="2021-04" db="EMBL/GenBank/DDBJ databases">
        <authorList>
            <person name="Gilroy R."/>
        </authorList>
    </citation>
    <scope>NUCLEOTIDE SEQUENCE</scope>
    <source>
        <strain evidence="10">CHK199-9574</strain>
    </source>
</reference>
<accession>A0A9D1Z6Y4</accession>
<protein>
    <submittedName>
        <fullName evidence="10">ABC transporter permease</fullName>
    </submittedName>
</protein>
<feature type="transmembrane region" description="Helical" evidence="8">
    <location>
        <begin position="236"/>
        <end position="258"/>
    </location>
</feature>
<feature type="transmembrane region" description="Helical" evidence="8">
    <location>
        <begin position="138"/>
        <end position="157"/>
    </location>
</feature>
<keyword evidence="6 8" id="KW-1133">Transmembrane helix</keyword>
<keyword evidence="3 8" id="KW-0813">Transport</keyword>
<gene>
    <name evidence="10" type="ORF">H9728_00930</name>
</gene>
<dbReference type="InterPro" id="IPR035906">
    <property type="entry name" value="MetI-like_sf"/>
</dbReference>
<feature type="transmembrane region" description="Helical" evidence="8">
    <location>
        <begin position="12"/>
        <end position="35"/>
    </location>
</feature>
<keyword evidence="4" id="KW-1003">Cell membrane</keyword>
<feature type="domain" description="ABC transmembrane type-1" evidence="9">
    <location>
        <begin position="64"/>
        <end position="255"/>
    </location>
</feature>